<sequence length="745" mass="88318">MWWNRWKRYRWRPLRRWRTYRRRRPLRWRRRGAARRPRRRRVRRWRRRRRAWGRRRYIRRRRLRRRRKKIPITQWNPSVVRKCVVTGYIPLLICGTGTTGTTYKNYGSHAADYKKYDPFGGGYSTMQFTLETLFDEWVKHRCTWSRSNKDLELVRYLGGSFTLYRHPKCDFIFRYNRKPPFKDTQITGPSLHPGILMTRRKKKIIKSFLTRPRGRATKRVRFKPPTLYTDKWYFQKDICNLPLVNIAASACSLRFPFCSPQTDNTCVNFQVLSKRFNTMLSISPDYPKKNYDSFVKTYLKNAQEHWNQNKKGTLDNYNDPNRLLTVFNTFKTEEHLYDPSAKETKNTTNTDAAGNKYNTVTSLWGDYIYKETVVDNFINNAKNYFESRKGNIVMSNEYLNHKTGLYSPIFLSNSRLSPDFPGFYIDVLYNPANDKGIGNKIWMDWCTKNDSTWRDTPQKLPVVDIPLWAALLGYSDYCTKYFNDKGLIKEARLTIICPYTQPPLTDPENVDMGFIPYDFNFGNGVMPDGTPYIPIECRMKWYPCMFHQQNFMNSIVSCGPFAYQGDEKSVVLTAKYKFNFLFGGNPTPEQTIKDPCQQPTFEMPGSSGLPRDVQIEDPQLLHEGYYFRAWDLRRGLYGEKAIKRMREQPIPPEFFAGPPKKSRFEVPANVADDYSSKEQKWHPWPDSPGAEAQSSDEEEKEVQTPILQHQLREHLREQKVLKSQIKFVIKQLMKTQSHLHVPYYP</sequence>
<name>Q91PS7_9VIRU</name>
<dbReference type="GO" id="GO:0039615">
    <property type="term" value="C:T=1 icosahedral viral capsid"/>
    <property type="evidence" value="ECO:0007669"/>
    <property type="project" value="UniProtKB-UniRule"/>
</dbReference>
<evidence type="ECO:0000256" key="4">
    <source>
        <dbReference type="ARBA" id="ARBA00022431"/>
    </source>
</evidence>
<keyword evidence="6 7" id="KW-0946">Virion</keyword>
<evidence type="ECO:0000256" key="5">
    <source>
        <dbReference type="ARBA" id="ARBA00022561"/>
    </source>
</evidence>
<dbReference type="KEGG" id="vg:9086640"/>
<comment type="subcellular location">
    <subcellularLocation>
        <location evidence="1 7">Virion</location>
    </subcellularLocation>
</comment>
<evidence type="ECO:0000313" key="10">
    <source>
        <dbReference type="Proteomes" id="UP000146867"/>
    </source>
</evidence>
<dbReference type="GeneID" id="9086640"/>
<comment type="function">
    <text evidence="7">Self-assembles to form an icosahedral capsid.</text>
</comment>
<evidence type="ECO:0000256" key="3">
    <source>
        <dbReference type="ARBA" id="ARBA00018091"/>
    </source>
</evidence>
<keyword evidence="4 7" id="KW-1140">T=1 icosahedral capsid protein</keyword>
<reference evidence="9 10" key="1">
    <citation type="journal article" date="2001" name="Arch. Virol.">
        <title>Molecular epidemiology of TT virus (TTV) and characterization of two novel TTV genotypes in Indonesia.</title>
        <authorList>
            <person name="Muljono D.H."/>
            <person name="Nishizawa T."/>
            <person name="Tsuda F."/>
            <person name="Takahashi M."/>
            <person name="Okamoto H."/>
        </authorList>
    </citation>
    <scope>NUCLEOTIDE SEQUENCE [LARGE SCALE GENOMIC DNA]</scope>
    <source>
        <strain evidence="9">Kt-08F</strain>
    </source>
</reference>
<evidence type="ECO:0000256" key="7">
    <source>
        <dbReference type="RuleBase" id="RU361230"/>
    </source>
</evidence>
<dbReference type="InterPro" id="IPR004219">
    <property type="entry name" value="TTvirus_Unk"/>
</dbReference>
<keyword evidence="5 7" id="KW-0167">Capsid protein</keyword>
<protein>
    <recommendedName>
        <fullName evidence="3 7">Capsid protein</fullName>
    </recommendedName>
</protein>
<feature type="region of interest" description="Disordered" evidence="8">
    <location>
        <begin position="675"/>
        <end position="705"/>
    </location>
</feature>
<dbReference type="EMBL" id="AB054647">
    <property type="protein sequence ID" value="BAB61607.1"/>
    <property type="molecule type" value="Genomic_DNA"/>
</dbReference>
<dbReference type="Proteomes" id="UP000146867">
    <property type="component" value="Segment"/>
</dbReference>
<evidence type="ECO:0000256" key="6">
    <source>
        <dbReference type="ARBA" id="ARBA00022844"/>
    </source>
</evidence>
<accession>Q91PS7</accession>
<evidence type="ECO:0000256" key="1">
    <source>
        <dbReference type="ARBA" id="ARBA00004328"/>
    </source>
</evidence>
<dbReference type="RefSeq" id="YP_003587878.1">
    <property type="nucleotide sequence ID" value="NC_014084.1"/>
</dbReference>
<organism evidence="9 10">
    <name type="scientific">Torque teno virus 8</name>
    <dbReference type="NCBI Taxonomy" id="687347"/>
    <lineage>
        <taxon>Viruses</taxon>
        <taxon>Monodnaviria</taxon>
        <taxon>Shotokuvirae</taxon>
        <taxon>Commensaviricota</taxon>
        <taxon>Cardeaviricetes</taxon>
        <taxon>Sanitavirales</taxon>
        <taxon>Anelloviridae</taxon>
    </lineage>
</organism>
<dbReference type="OrthoDB" id="3295at10239"/>
<proteinExistence type="inferred from homology"/>
<evidence type="ECO:0000256" key="8">
    <source>
        <dbReference type="SAM" id="MobiDB-lite"/>
    </source>
</evidence>
<evidence type="ECO:0000313" key="9">
    <source>
        <dbReference type="EMBL" id="BAB61607.1"/>
    </source>
</evidence>
<comment type="similarity">
    <text evidence="2 7">Belongs to the anelloviridae capsid protein family.</text>
</comment>
<evidence type="ECO:0000256" key="2">
    <source>
        <dbReference type="ARBA" id="ARBA00006131"/>
    </source>
</evidence>
<dbReference type="Pfam" id="PF02956">
    <property type="entry name" value="TT_ORF1"/>
    <property type="match status" value="1"/>
</dbReference>